<comment type="caution">
    <text evidence="1">The sequence shown here is derived from an EMBL/GenBank/DDBJ whole genome shotgun (WGS) entry which is preliminary data.</text>
</comment>
<dbReference type="Proteomes" id="UP000887159">
    <property type="component" value="Unassembled WGS sequence"/>
</dbReference>
<proteinExistence type="predicted"/>
<evidence type="ECO:0000313" key="1">
    <source>
        <dbReference type="EMBL" id="GFY18401.1"/>
    </source>
</evidence>
<keyword evidence="2" id="KW-1185">Reference proteome</keyword>
<gene>
    <name evidence="1" type="primary">NCL1_32900</name>
    <name evidence="1" type="ORF">TNCV_2396301</name>
</gene>
<sequence length="136" mass="15378">MVSRLNCDDFSDLLKSVNAKDPEPIVDFGTRPMGQNFDVFTLKEMLRVYSNTVSSYALSEGALSEDNANDLAMRYVDIMEKQAKENVKQDDPTSKYPANSRIFQVSTVDVDKVWKIAIYFDSEWLLTAAETSRSTS</sequence>
<dbReference type="EMBL" id="BMAU01021349">
    <property type="protein sequence ID" value="GFY18401.1"/>
    <property type="molecule type" value="Genomic_DNA"/>
</dbReference>
<protein>
    <submittedName>
        <fullName evidence="1">Uncharacterized protein</fullName>
    </submittedName>
</protein>
<dbReference type="AlphaFoldDB" id="A0A8X6SRW0"/>
<organism evidence="1 2">
    <name type="scientific">Trichonephila clavipes</name>
    <name type="common">Golden silk orbweaver</name>
    <name type="synonym">Nephila clavipes</name>
    <dbReference type="NCBI Taxonomy" id="2585209"/>
    <lineage>
        <taxon>Eukaryota</taxon>
        <taxon>Metazoa</taxon>
        <taxon>Ecdysozoa</taxon>
        <taxon>Arthropoda</taxon>
        <taxon>Chelicerata</taxon>
        <taxon>Arachnida</taxon>
        <taxon>Araneae</taxon>
        <taxon>Araneomorphae</taxon>
        <taxon>Entelegynae</taxon>
        <taxon>Araneoidea</taxon>
        <taxon>Nephilidae</taxon>
        <taxon>Trichonephila</taxon>
    </lineage>
</organism>
<evidence type="ECO:0000313" key="2">
    <source>
        <dbReference type="Proteomes" id="UP000887159"/>
    </source>
</evidence>
<name>A0A8X6SRW0_TRICX</name>
<accession>A0A8X6SRW0</accession>
<reference evidence="1" key="1">
    <citation type="submission" date="2020-08" db="EMBL/GenBank/DDBJ databases">
        <title>Multicomponent nature underlies the extraordinary mechanical properties of spider dragline silk.</title>
        <authorList>
            <person name="Kono N."/>
            <person name="Nakamura H."/>
            <person name="Mori M."/>
            <person name="Yoshida Y."/>
            <person name="Ohtoshi R."/>
            <person name="Malay A.D."/>
            <person name="Moran D.A.P."/>
            <person name="Tomita M."/>
            <person name="Numata K."/>
            <person name="Arakawa K."/>
        </authorList>
    </citation>
    <scope>NUCLEOTIDE SEQUENCE</scope>
</reference>